<dbReference type="AlphaFoldDB" id="A0A1F5UVT4"/>
<sequence length="178" mass="20770">MLRFDASRRSDFFRLHSEANAAGWCHCIAWWVPTWEGWGERSASENRRLRDELCDRGEYDGYLLYVDGDPVGWCQIGPRDRLVKIVRQYQLFPDPKTWAITCFFIAPSHRQKGLASYLLHEVVRDLAKRGVRRIEAYPKCGEGLEAHDLWTGAEAMFREAGFRVIRDDPKRPVLALER</sequence>
<dbReference type="Pfam" id="PF00583">
    <property type="entry name" value="Acetyltransf_1"/>
    <property type="match status" value="1"/>
</dbReference>
<protein>
    <recommendedName>
        <fullName evidence="1">N-acetyltransferase domain-containing protein</fullName>
    </recommendedName>
</protein>
<feature type="domain" description="N-acetyltransferase" evidence="1">
    <location>
        <begin position="1"/>
        <end position="178"/>
    </location>
</feature>
<dbReference type="PROSITE" id="PS51186">
    <property type="entry name" value="GNAT"/>
    <property type="match status" value="1"/>
</dbReference>
<dbReference type="GO" id="GO:0016747">
    <property type="term" value="F:acyltransferase activity, transferring groups other than amino-acyl groups"/>
    <property type="evidence" value="ECO:0007669"/>
    <property type="project" value="InterPro"/>
</dbReference>
<proteinExistence type="predicted"/>
<accession>A0A1F5UVT4</accession>
<dbReference type="EMBL" id="MFGX01000059">
    <property type="protein sequence ID" value="OGF55263.1"/>
    <property type="molecule type" value="Genomic_DNA"/>
</dbReference>
<dbReference type="CDD" id="cd04301">
    <property type="entry name" value="NAT_SF"/>
    <property type="match status" value="1"/>
</dbReference>
<gene>
    <name evidence="2" type="ORF">A2Z21_09280</name>
</gene>
<name>A0A1F5UVT4_FRAXR</name>
<dbReference type="InterPro" id="IPR000182">
    <property type="entry name" value="GNAT_dom"/>
</dbReference>
<dbReference type="Proteomes" id="UP000179157">
    <property type="component" value="Unassembled WGS sequence"/>
</dbReference>
<evidence type="ECO:0000259" key="1">
    <source>
        <dbReference type="PROSITE" id="PS51186"/>
    </source>
</evidence>
<dbReference type="Gene3D" id="3.40.630.30">
    <property type="match status" value="1"/>
</dbReference>
<reference evidence="2 3" key="1">
    <citation type="journal article" date="2016" name="Nat. Commun.">
        <title>Thousands of microbial genomes shed light on interconnected biogeochemical processes in an aquifer system.</title>
        <authorList>
            <person name="Anantharaman K."/>
            <person name="Brown C.T."/>
            <person name="Hug L.A."/>
            <person name="Sharon I."/>
            <person name="Castelle C.J."/>
            <person name="Probst A.J."/>
            <person name="Thomas B.C."/>
            <person name="Singh A."/>
            <person name="Wilkins M.J."/>
            <person name="Karaoz U."/>
            <person name="Brodie E.L."/>
            <person name="Williams K.H."/>
            <person name="Hubbard S.S."/>
            <person name="Banfield J.F."/>
        </authorList>
    </citation>
    <scope>NUCLEOTIDE SEQUENCE [LARGE SCALE GENOMIC DNA]</scope>
    <source>
        <strain evidence="3">RBG_16_55_9</strain>
    </source>
</reference>
<organism evidence="2 3">
    <name type="scientific">Fraserbacteria sp. (strain RBG_16_55_9)</name>
    <dbReference type="NCBI Taxonomy" id="1817864"/>
    <lineage>
        <taxon>Bacteria</taxon>
        <taxon>Candidatus Fraseribacteriota</taxon>
    </lineage>
</organism>
<evidence type="ECO:0000313" key="2">
    <source>
        <dbReference type="EMBL" id="OGF55263.1"/>
    </source>
</evidence>
<comment type="caution">
    <text evidence="2">The sequence shown here is derived from an EMBL/GenBank/DDBJ whole genome shotgun (WGS) entry which is preliminary data.</text>
</comment>
<evidence type="ECO:0000313" key="3">
    <source>
        <dbReference type="Proteomes" id="UP000179157"/>
    </source>
</evidence>
<dbReference type="SUPFAM" id="SSF55729">
    <property type="entry name" value="Acyl-CoA N-acyltransferases (Nat)"/>
    <property type="match status" value="1"/>
</dbReference>
<dbReference type="InterPro" id="IPR016181">
    <property type="entry name" value="Acyl_CoA_acyltransferase"/>
</dbReference>
<dbReference type="STRING" id="1817864.A2Z21_09280"/>